<feature type="compositionally biased region" description="Basic and acidic residues" evidence="2">
    <location>
        <begin position="223"/>
        <end position="240"/>
    </location>
</feature>
<feature type="domain" description="CCHC-type" evidence="3">
    <location>
        <begin position="243"/>
        <end position="258"/>
    </location>
</feature>
<dbReference type="SUPFAM" id="SSF57756">
    <property type="entry name" value="Retrovirus zinc finger-like domains"/>
    <property type="match status" value="1"/>
</dbReference>
<proteinExistence type="predicted"/>
<evidence type="ECO:0000313" key="5">
    <source>
        <dbReference type="EMBL" id="KMQ88339.1"/>
    </source>
</evidence>
<dbReference type="Pfam" id="PF02037">
    <property type="entry name" value="SAP"/>
    <property type="match status" value="1"/>
</dbReference>
<feature type="region of interest" description="Disordered" evidence="2">
    <location>
        <begin position="23"/>
        <end position="65"/>
    </location>
</feature>
<evidence type="ECO:0000256" key="1">
    <source>
        <dbReference type="PROSITE-ProRule" id="PRU00047"/>
    </source>
</evidence>
<dbReference type="PROSITE" id="PS50800">
    <property type="entry name" value="SAP"/>
    <property type="match status" value="1"/>
</dbReference>
<dbReference type="InterPro" id="IPR003034">
    <property type="entry name" value="SAP_dom"/>
</dbReference>
<evidence type="ECO:0000259" key="3">
    <source>
        <dbReference type="PROSITE" id="PS50158"/>
    </source>
</evidence>
<dbReference type="Gene3D" id="1.10.720.30">
    <property type="entry name" value="SAP domain"/>
    <property type="match status" value="1"/>
</dbReference>
<accession>A0A0J7KDR4</accession>
<keyword evidence="1" id="KW-0862">Zinc</keyword>
<keyword evidence="1" id="KW-0479">Metal-binding</keyword>
<evidence type="ECO:0000256" key="2">
    <source>
        <dbReference type="SAM" id="MobiDB-lite"/>
    </source>
</evidence>
<dbReference type="InterPro" id="IPR036361">
    <property type="entry name" value="SAP_dom_sf"/>
</dbReference>
<dbReference type="InterPro" id="IPR001878">
    <property type="entry name" value="Znf_CCHC"/>
</dbReference>
<gene>
    <name evidence="5" type="ORF">RF55_12198</name>
</gene>
<protein>
    <submittedName>
        <fullName evidence="5">Uncharacterized protein</fullName>
    </submittedName>
</protein>
<dbReference type="PaxDb" id="67767-A0A0J7KDR4"/>
<dbReference type="InterPro" id="IPR036875">
    <property type="entry name" value="Znf_CCHC_sf"/>
</dbReference>
<dbReference type="Pfam" id="PF00098">
    <property type="entry name" value="zf-CCHC"/>
    <property type="match status" value="2"/>
</dbReference>
<dbReference type="GO" id="GO:0003676">
    <property type="term" value="F:nucleic acid binding"/>
    <property type="evidence" value="ECO:0007669"/>
    <property type="project" value="InterPro"/>
</dbReference>
<reference evidence="5 6" key="1">
    <citation type="submission" date="2015-04" db="EMBL/GenBank/DDBJ databases">
        <title>Lasius niger genome sequencing.</title>
        <authorList>
            <person name="Konorov E.A."/>
            <person name="Nikitin M.A."/>
            <person name="Kirill M.V."/>
            <person name="Chang P."/>
        </authorList>
    </citation>
    <scope>NUCLEOTIDE SEQUENCE [LARGE SCALE GENOMIC DNA]</scope>
    <source>
        <tissue evidence="5">Whole</tissue>
    </source>
</reference>
<dbReference type="SUPFAM" id="SSF68906">
    <property type="entry name" value="SAP domain"/>
    <property type="match status" value="1"/>
</dbReference>
<dbReference type="Proteomes" id="UP000036403">
    <property type="component" value="Unassembled WGS sequence"/>
</dbReference>
<feature type="domain" description="SAP" evidence="4">
    <location>
        <begin position="7"/>
        <end position="41"/>
    </location>
</feature>
<sequence>MSPTKNSSEFTVQELKEKLRTFGLSTTGPKSELISRLTEADPAGGWLRESDDVQNDLSRDEEQDLDASGIPAMSLQENMIKILIGSRLKGKAAEWFRSKPEHIEMSADDLLLAMEAMFNHRPNKLARKKEFEGRIWKRGESFGTYMHDKIILANRVPIEEDDLVDYIVDGIMDTNPQDQARIQGFTTTASLLKAFEKITIRPRGQRDSIAAPRVRPEGIAAARPHEGAKQRRSDGGEQYRPKKCYNCGGQNHLSVDCPTKESGIKCYRCDQRGHVAAKCIEKTSTRVSDDRHR</sequence>
<dbReference type="Gene3D" id="4.10.60.10">
    <property type="entry name" value="Zinc finger, CCHC-type"/>
    <property type="match status" value="1"/>
</dbReference>
<dbReference type="SMART" id="SM00513">
    <property type="entry name" value="SAP"/>
    <property type="match status" value="1"/>
</dbReference>
<feature type="region of interest" description="Disordered" evidence="2">
    <location>
        <begin position="217"/>
        <end position="240"/>
    </location>
</feature>
<keyword evidence="6" id="KW-1185">Reference proteome</keyword>
<dbReference type="SMART" id="SM00343">
    <property type="entry name" value="ZnF_C2HC"/>
    <property type="match status" value="2"/>
</dbReference>
<dbReference type="GO" id="GO:0008270">
    <property type="term" value="F:zinc ion binding"/>
    <property type="evidence" value="ECO:0007669"/>
    <property type="project" value="UniProtKB-KW"/>
</dbReference>
<evidence type="ECO:0000313" key="6">
    <source>
        <dbReference type="Proteomes" id="UP000036403"/>
    </source>
</evidence>
<dbReference type="PROSITE" id="PS50158">
    <property type="entry name" value="ZF_CCHC"/>
    <property type="match status" value="2"/>
</dbReference>
<feature type="domain" description="CCHC-type" evidence="3">
    <location>
        <begin position="265"/>
        <end position="279"/>
    </location>
</feature>
<dbReference type="AlphaFoldDB" id="A0A0J7KDR4"/>
<dbReference type="OrthoDB" id="7699516at2759"/>
<name>A0A0J7KDR4_LASNI</name>
<keyword evidence="1" id="KW-0863">Zinc-finger</keyword>
<dbReference type="EMBL" id="LBMM01009161">
    <property type="protein sequence ID" value="KMQ88339.1"/>
    <property type="molecule type" value="Genomic_DNA"/>
</dbReference>
<organism evidence="5 6">
    <name type="scientific">Lasius niger</name>
    <name type="common">Black garden ant</name>
    <dbReference type="NCBI Taxonomy" id="67767"/>
    <lineage>
        <taxon>Eukaryota</taxon>
        <taxon>Metazoa</taxon>
        <taxon>Ecdysozoa</taxon>
        <taxon>Arthropoda</taxon>
        <taxon>Hexapoda</taxon>
        <taxon>Insecta</taxon>
        <taxon>Pterygota</taxon>
        <taxon>Neoptera</taxon>
        <taxon>Endopterygota</taxon>
        <taxon>Hymenoptera</taxon>
        <taxon>Apocrita</taxon>
        <taxon>Aculeata</taxon>
        <taxon>Formicoidea</taxon>
        <taxon>Formicidae</taxon>
        <taxon>Formicinae</taxon>
        <taxon>Lasius</taxon>
        <taxon>Lasius</taxon>
    </lineage>
</organism>
<comment type="caution">
    <text evidence="5">The sequence shown here is derived from an EMBL/GenBank/DDBJ whole genome shotgun (WGS) entry which is preliminary data.</text>
</comment>
<evidence type="ECO:0000259" key="4">
    <source>
        <dbReference type="PROSITE" id="PS50800"/>
    </source>
</evidence>